<evidence type="ECO:0000256" key="1">
    <source>
        <dbReference type="ARBA" id="ARBA00002649"/>
    </source>
</evidence>
<keyword evidence="11" id="KW-1185">Reference proteome</keyword>
<evidence type="ECO:0000256" key="3">
    <source>
        <dbReference type="ARBA" id="ARBA00012141"/>
    </source>
</evidence>
<dbReference type="InterPro" id="IPR029063">
    <property type="entry name" value="SAM-dependent_MTases_sf"/>
</dbReference>
<evidence type="ECO:0000256" key="7">
    <source>
        <dbReference type="ARBA" id="ARBA00022691"/>
    </source>
</evidence>
<comment type="function">
    <text evidence="1 9">Specifically methylates the guanine in position 966 of 16S rRNA in the assembled 30S particle.</text>
</comment>
<dbReference type="GO" id="GO:0052913">
    <property type="term" value="F:16S rRNA (guanine(966)-N(2))-methyltransferase activity"/>
    <property type="evidence" value="ECO:0007669"/>
    <property type="project" value="UniProtKB-EC"/>
</dbReference>
<dbReference type="CDD" id="cd02440">
    <property type="entry name" value="AdoMet_MTases"/>
    <property type="match status" value="1"/>
</dbReference>
<comment type="similarity">
    <text evidence="2 9">Belongs to the methyltransferase superfamily. RsmD family.</text>
</comment>
<gene>
    <name evidence="10" type="ORF">BFC17_09260</name>
</gene>
<dbReference type="Proteomes" id="UP000176037">
    <property type="component" value="Unassembled WGS sequence"/>
</dbReference>
<comment type="catalytic activity">
    <reaction evidence="8 9">
        <text>guanosine(966) in 16S rRNA + S-adenosyl-L-methionine = N(2)-methylguanosine(966) in 16S rRNA + S-adenosyl-L-homocysteine + H(+)</text>
        <dbReference type="Rhea" id="RHEA:23548"/>
        <dbReference type="Rhea" id="RHEA-COMP:10211"/>
        <dbReference type="Rhea" id="RHEA-COMP:10212"/>
        <dbReference type="ChEBI" id="CHEBI:15378"/>
        <dbReference type="ChEBI" id="CHEBI:57856"/>
        <dbReference type="ChEBI" id="CHEBI:59789"/>
        <dbReference type="ChEBI" id="CHEBI:74269"/>
        <dbReference type="ChEBI" id="CHEBI:74481"/>
        <dbReference type="EC" id="2.1.1.171"/>
    </reaction>
</comment>
<evidence type="ECO:0000256" key="2">
    <source>
        <dbReference type="ARBA" id="ARBA00005269"/>
    </source>
</evidence>
<dbReference type="SUPFAM" id="SSF53335">
    <property type="entry name" value="S-adenosyl-L-methionine-dependent methyltransferases"/>
    <property type="match status" value="1"/>
</dbReference>
<dbReference type="Gene3D" id="3.40.50.150">
    <property type="entry name" value="Vaccinia Virus protein VP39"/>
    <property type="match status" value="1"/>
</dbReference>
<dbReference type="Pfam" id="PF03602">
    <property type="entry name" value="Cons_hypoth95"/>
    <property type="match status" value="1"/>
</dbReference>
<dbReference type="NCBIfam" id="TIGR00095">
    <property type="entry name" value="16S rRNA (guanine(966)-N(2))-methyltransferase RsmD"/>
    <property type="match status" value="1"/>
</dbReference>
<dbReference type="InterPro" id="IPR004398">
    <property type="entry name" value="RNA_MeTrfase_RsmD"/>
</dbReference>
<dbReference type="InterPro" id="IPR002052">
    <property type="entry name" value="DNA_methylase_N6_adenine_CS"/>
</dbReference>
<evidence type="ECO:0000313" key="11">
    <source>
        <dbReference type="Proteomes" id="UP000176037"/>
    </source>
</evidence>
<name>A0A1E8FJM9_9ALTE</name>
<evidence type="ECO:0000256" key="6">
    <source>
        <dbReference type="ARBA" id="ARBA00022679"/>
    </source>
</evidence>
<dbReference type="GO" id="GO:0003676">
    <property type="term" value="F:nucleic acid binding"/>
    <property type="evidence" value="ECO:0007669"/>
    <property type="project" value="InterPro"/>
</dbReference>
<evidence type="ECO:0000256" key="8">
    <source>
        <dbReference type="ARBA" id="ARBA00048326"/>
    </source>
</evidence>
<dbReference type="EMBL" id="MJIC01000003">
    <property type="protein sequence ID" value="OFI36124.1"/>
    <property type="molecule type" value="Genomic_DNA"/>
</dbReference>
<dbReference type="STRING" id="1856405.BFC17_09260"/>
<keyword evidence="5 9" id="KW-0489">Methyltransferase</keyword>
<evidence type="ECO:0000256" key="4">
    <source>
        <dbReference type="ARBA" id="ARBA00013682"/>
    </source>
</evidence>
<dbReference type="RefSeq" id="WP_070174715.1">
    <property type="nucleotide sequence ID" value="NZ_BMJR01000014.1"/>
</dbReference>
<evidence type="ECO:0000313" key="10">
    <source>
        <dbReference type="EMBL" id="OFI36124.1"/>
    </source>
</evidence>
<evidence type="ECO:0000256" key="5">
    <source>
        <dbReference type="ARBA" id="ARBA00022603"/>
    </source>
</evidence>
<dbReference type="OrthoDB" id="9803017at2"/>
<keyword evidence="9" id="KW-0698">rRNA processing</keyword>
<protein>
    <recommendedName>
        <fullName evidence="4 9">Ribosomal RNA small subunit methyltransferase D</fullName>
        <ecNumber evidence="3 9">2.1.1.171</ecNumber>
    </recommendedName>
</protein>
<evidence type="ECO:0000256" key="9">
    <source>
        <dbReference type="PIRNR" id="PIRNR004553"/>
    </source>
</evidence>
<organism evidence="10 11">
    <name type="scientific">Alteromonas lipolytica</name>
    <dbReference type="NCBI Taxonomy" id="1856405"/>
    <lineage>
        <taxon>Bacteria</taxon>
        <taxon>Pseudomonadati</taxon>
        <taxon>Pseudomonadota</taxon>
        <taxon>Gammaproteobacteria</taxon>
        <taxon>Alteromonadales</taxon>
        <taxon>Alteromonadaceae</taxon>
        <taxon>Alteromonas/Salinimonas group</taxon>
        <taxon>Alteromonas</taxon>
    </lineage>
</organism>
<dbReference type="PROSITE" id="PS00092">
    <property type="entry name" value="N6_MTASE"/>
    <property type="match status" value="1"/>
</dbReference>
<dbReference type="PANTHER" id="PTHR43542:SF1">
    <property type="entry name" value="METHYLTRANSFERASE"/>
    <property type="match status" value="1"/>
</dbReference>
<proteinExistence type="inferred from homology"/>
<dbReference type="EC" id="2.1.1.171" evidence="3 9"/>
<accession>A0A1E8FJM9</accession>
<dbReference type="AlphaFoldDB" id="A0A1E8FJM9"/>
<sequence length="197" mass="21556">MNRVAKPSSRHSKKSGSVRIISGQWRGRRLPVLDAEGLRPSTDRTRETLFNWLMAHVQGSRVLDVFAGSGVLGLEALSRYASESVFIEKQTATANQLKANLATLKTNAQVYCADALSVLPQLKTPFDIIFIDPPFGHNLVNPALAALYQHGLLADNALIYVEQEANGPAIEMPPGCEIIKQKHTGQLAYCLIQFSVS</sequence>
<comment type="caution">
    <text evidence="10">The sequence shown here is derived from an EMBL/GenBank/DDBJ whole genome shotgun (WGS) entry which is preliminary data.</text>
</comment>
<reference evidence="10 11" key="1">
    <citation type="submission" date="2016-09" db="EMBL/GenBank/DDBJ databases">
        <title>Alteromonas lipolytica, a new species isolated from sea water.</title>
        <authorList>
            <person name="Wu Y.-H."/>
            <person name="Cheng H."/>
            <person name="Xu X.-W."/>
        </authorList>
    </citation>
    <scope>NUCLEOTIDE SEQUENCE [LARGE SCALE GENOMIC DNA]</scope>
    <source>
        <strain evidence="10 11">JW12</strain>
    </source>
</reference>
<dbReference type="PANTHER" id="PTHR43542">
    <property type="entry name" value="METHYLTRANSFERASE"/>
    <property type="match status" value="1"/>
</dbReference>
<keyword evidence="7 9" id="KW-0949">S-adenosyl-L-methionine</keyword>
<keyword evidence="6 9" id="KW-0808">Transferase</keyword>
<dbReference type="PIRSF" id="PIRSF004553">
    <property type="entry name" value="CHP00095"/>
    <property type="match status" value="1"/>
</dbReference>